<dbReference type="Pfam" id="PF03101">
    <property type="entry name" value="FAR1"/>
    <property type="match status" value="1"/>
</dbReference>
<dbReference type="InterPro" id="IPR004330">
    <property type="entry name" value="FAR1_DNA_bnd_dom"/>
</dbReference>
<sequence length="413" mass="46313">MNCERPSSRDGRYTEAESADQDSTEPQQEERVSCGVENFTATNGVGENFAELTAEDVVGREFATLDDAENWYRMYATALGFETRLQRVTRGIGGRITRRRLVCNKEGKREAKWLEKEDRVRNAKRETRCNCLAACCIHFNKDSRAYIITEFKTEHNHDLATHVRSNHLVTNADMGHSSAMRTCSISTSRADDYMVKNSGGFGFVGYTEKDLFNKVEAERRAKLYNQGEEAAPKVEVSDITMPPWSINLVGFGDEYKCDHIDIPQGVAYSYVSLSPHVKAVSANTASTLLRQIAGLTSIATEQSLKARDEILRLKRDSELALKTKEAEVAVLKRELAECQRELELVKSADKLGYRTIEEVGGNPKKQITNDNCSRGQSPEGGADIQHLFSLGGRKTGFAPDRDTEFDSSKRKRR</sequence>
<feature type="coiled-coil region" evidence="1">
    <location>
        <begin position="314"/>
        <end position="348"/>
    </location>
</feature>
<organism evidence="4 5">
    <name type="scientific">Rubus argutus</name>
    <name type="common">Southern blackberry</name>
    <dbReference type="NCBI Taxonomy" id="59490"/>
    <lineage>
        <taxon>Eukaryota</taxon>
        <taxon>Viridiplantae</taxon>
        <taxon>Streptophyta</taxon>
        <taxon>Embryophyta</taxon>
        <taxon>Tracheophyta</taxon>
        <taxon>Spermatophyta</taxon>
        <taxon>Magnoliopsida</taxon>
        <taxon>eudicotyledons</taxon>
        <taxon>Gunneridae</taxon>
        <taxon>Pentapetalae</taxon>
        <taxon>rosids</taxon>
        <taxon>fabids</taxon>
        <taxon>Rosales</taxon>
        <taxon>Rosaceae</taxon>
        <taxon>Rosoideae</taxon>
        <taxon>Rosoideae incertae sedis</taxon>
        <taxon>Rubus</taxon>
    </lineage>
</organism>
<dbReference type="PANTHER" id="PTHR47718">
    <property type="entry name" value="OS01G0519700 PROTEIN"/>
    <property type="match status" value="1"/>
</dbReference>
<evidence type="ECO:0000313" key="5">
    <source>
        <dbReference type="Proteomes" id="UP001457282"/>
    </source>
</evidence>
<feature type="region of interest" description="Disordered" evidence="2">
    <location>
        <begin position="362"/>
        <end position="413"/>
    </location>
</feature>
<gene>
    <name evidence="4" type="ORF">M0R45_005426</name>
</gene>
<feature type="region of interest" description="Disordered" evidence="2">
    <location>
        <begin position="1"/>
        <end position="32"/>
    </location>
</feature>
<feature type="compositionally biased region" description="Basic and acidic residues" evidence="2">
    <location>
        <begin position="399"/>
        <end position="413"/>
    </location>
</feature>
<evidence type="ECO:0000256" key="2">
    <source>
        <dbReference type="SAM" id="MobiDB-lite"/>
    </source>
</evidence>
<feature type="compositionally biased region" description="Polar residues" evidence="2">
    <location>
        <begin position="365"/>
        <end position="376"/>
    </location>
</feature>
<dbReference type="AlphaFoldDB" id="A0AAW1YML3"/>
<feature type="domain" description="FAR1" evidence="3">
    <location>
        <begin position="71"/>
        <end position="160"/>
    </location>
</feature>
<evidence type="ECO:0000313" key="4">
    <source>
        <dbReference type="EMBL" id="KAK9949917.1"/>
    </source>
</evidence>
<dbReference type="EMBL" id="JBEDUW010000001">
    <property type="protein sequence ID" value="KAK9949917.1"/>
    <property type="molecule type" value="Genomic_DNA"/>
</dbReference>
<dbReference type="Proteomes" id="UP001457282">
    <property type="component" value="Unassembled WGS sequence"/>
</dbReference>
<name>A0AAW1YML3_RUBAR</name>
<proteinExistence type="predicted"/>
<comment type="caution">
    <text evidence="4">The sequence shown here is derived from an EMBL/GenBank/DDBJ whole genome shotgun (WGS) entry which is preliminary data.</text>
</comment>
<evidence type="ECO:0000259" key="3">
    <source>
        <dbReference type="Pfam" id="PF03101"/>
    </source>
</evidence>
<feature type="compositionally biased region" description="Basic and acidic residues" evidence="2">
    <location>
        <begin position="1"/>
        <end position="15"/>
    </location>
</feature>
<keyword evidence="5" id="KW-1185">Reference proteome</keyword>
<accession>A0AAW1YML3</accession>
<reference evidence="4 5" key="1">
    <citation type="journal article" date="2023" name="G3 (Bethesda)">
        <title>A chromosome-length genome assembly and annotation of blackberry (Rubus argutus, cv. 'Hillquist').</title>
        <authorList>
            <person name="Bruna T."/>
            <person name="Aryal R."/>
            <person name="Dudchenko O."/>
            <person name="Sargent D.J."/>
            <person name="Mead D."/>
            <person name="Buti M."/>
            <person name="Cavallini A."/>
            <person name="Hytonen T."/>
            <person name="Andres J."/>
            <person name="Pham M."/>
            <person name="Weisz D."/>
            <person name="Mascagni F."/>
            <person name="Usai G."/>
            <person name="Natali L."/>
            <person name="Bassil N."/>
            <person name="Fernandez G.E."/>
            <person name="Lomsadze A."/>
            <person name="Armour M."/>
            <person name="Olukolu B."/>
            <person name="Poorten T."/>
            <person name="Britton C."/>
            <person name="Davik J."/>
            <person name="Ashrafi H."/>
            <person name="Aiden E.L."/>
            <person name="Borodovsky M."/>
            <person name="Worthington M."/>
        </authorList>
    </citation>
    <scope>NUCLEOTIDE SEQUENCE [LARGE SCALE GENOMIC DNA]</scope>
    <source>
        <strain evidence="4">PI 553951</strain>
    </source>
</reference>
<protein>
    <recommendedName>
        <fullName evidence="3">FAR1 domain-containing protein</fullName>
    </recommendedName>
</protein>
<keyword evidence="1" id="KW-0175">Coiled coil</keyword>
<evidence type="ECO:0000256" key="1">
    <source>
        <dbReference type="SAM" id="Coils"/>
    </source>
</evidence>